<protein>
    <recommendedName>
        <fullName evidence="1">Methyltransferase FkbM domain-containing protein</fullName>
    </recommendedName>
</protein>
<gene>
    <name evidence="2" type="ORF">PA905_45330</name>
</gene>
<dbReference type="AlphaFoldDB" id="A0A4P6A274"/>
<comment type="caution">
    <text evidence="2">The sequence shown here is derived from an EMBL/GenBank/DDBJ whole genome shotgun (WGS) entry which is preliminary data.</text>
</comment>
<feature type="domain" description="Methyltransferase FkbM" evidence="1">
    <location>
        <begin position="55"/>
        <end position="164"/>
    </location>
</feature>
<reference evidence="3" key="1">
    <citation type="submission" date="2019-02" db="EMBL/GenBank/DDBJ databases">
        <title>Draft genome sequence of Planktothrix agardhii NIES-905.</title>
        <authorList>
            <person name="Yamaguchi H."/>
            <person name="Suzuki S."/>
            <person name="Kawachi M."/>
        </authorList>
    </citation>
    <scope>NUCLEOTIDE SEQUENCE [LARGE SCALE GENOMIC DNA]</scope>
    <source>
        <strain evidence="3">CCAP 1459/11A</strain>
    </source>
</reference>
<dbReference type="PANTHER" id="PTHR34203">
    <property type="entry name" value="METHYLTRANSFERASE, FKBM FAMILY PROTEIN"/>
    <property type="match status" value="1"/>
</dbReference>
<dbReference type="InterPro" id="IPR029063">
    <property type="entry name" value="SAM-dependent_MTases_sf"/>
</dbReference>
<evidence type="ECO:0000313" key="2">
    <source>
        <dbReference type="EMBL" id="GDZ96101.1"/>
    </source>
</evidence>
<dbReference type="Pfam" id="PF05050">
    <property type="entry name" value="Methyltransf_21"/>
    <property type="match status" value="1"/>
</dbReference>
<proteinExistence type="predicted"/>
<dbReference type="InterPro" id="IPR052514">
    <property type="entry name" value="SAM-dependent_MTase"/>
</dbReference>
<dbReference type="Proteomes" id="UP000299794">
    <property type="component" value="Unassembled WGS sequence"/>
</dbReference>
<accession>A0A4P6A274</accession>
<organism evidence="2 3">
    <name type="scientific">Planktothrix agardhii CCAP 1459/11A</name>
    <dbReference type="NCBI Taxonomy" id="282420"/>
    <lineage>
        <taxon>Bacteria</taxon>
        <taxon>Bacillati</taxon>
        <taxon>Cyanobacteriota</taxon>
        <taxon>Cyanophyceae</taxon>
        <taxon>Oscillatoriophycideae</taxon>
        <taxon>Oscillatoriales</taxon>
        <taxon>Microcoleaceae</taxon>
        <taxon>Planktothrix</taxon>
    </lineage>
</organism>
<name>A0A4P6A274_PLAAG</name>
<dbReference type="Gene3D" id="3.40.50.150">
    <property type="entry name" value="Vaccinia Virus protein VP39"/>
    <property type="match status" value="1"/>
</dbReference>
<dbReference type="InterPro" id="IPR006342">
    <property type="entry name" value="FkbM_mtfrase"/>
</dbReference>
<sequence>MKLIPNISSCRYGFMVYSKYDIFIGRSLDIYGEWSETEIDIFKQILHPGAVVVEAGSNIGSHTIFLAQAVGLEGTVFAFEPQRLIFQTLCANLVLNDLTNVITRHAVLGKETGVIRVPFIEYKKSNNFGGLELCGLGDGEQVEVQTIDSLQLPKCHLIKADVEGIVSKFFGFLIIIRN</sequence>
<dbReference type="NCBIfam" id="TIGR01444">
    <property type="entry name" value="fkbM_fam"/>
    <property type="match status" value="1"/>
</dbReference>
<evidence type="ECO:0000259" key="1">
    <source>
        <dbReference type="Pfam" id="PF05050"/>
    </source>
</evidence>
<dbReference type="SUPFAM" id="SSF53335">
    <property type="entry name" value="S-adenosyl-L-methionine-dependent methyltransferases"/>
    <property type="match status" value="1"/>
</dbReference>
<evidence type="ECO:0000313" key="3">
    <source>
        <dbReference type="Proteomes" id="UP000299794"/>
    </source>
</evidence>
<dbReference type="PANTHER" id="PTHR34203:SF15">
    <property type="entry name" value="SLL1173 PROTEIN"/>
    <property type="match status" value="1"/>
</dbReference>
<dbReference type="RefSeq" id="WP_052345285.1">
    <property type="nucleotide sequence ID" value="NZ_BJCD01000077.1"/>
</dbReference>
<dbReference type="EMBL" id="BJCD01000077">
    <property type="protein sequence ID" value="GDZ96101.1"/>
    <property type="molecule type" value="Genomic_DNA"/>
</dbReference>